<evidence type="ECO:0000259" key="8">
    <source>
        <dbReference type="Pfam" id="PF00462"/>
    </source>
</evidence>
<dbReference type="Gene3D" id="3.40.30.10">
    <property type="entry name" value="Glutaredoxin"/>
    <property type="match status" value="1"/>
</dbReference>
<dbReference type="CDD" id="cd02976">
    <property type="entry name" value="NrdH"/>
    <property type="match status" value="1"/>
</dbReference>
<dbReference type="NCBIfam" id="TIGR02194">
    <property type="entry name" value="GlrX_NrdH"/>
    <property type="match status" value="1"/>
</dbReference>
<dbReference type="PATRIC" id="fig|1807.14.peg.3695"/>
<dbReference type="AlphaFoldDB" id="A0A0J6VVX6"/>
<name>A0A0J6VVX6_9MYCO</name>
<comment type="similarity">
    <text evidence="2">Belongs to the glutaredoxin family.</text>
</comment>
<dbReference type="InterPro" id="IPR002109">
    <property type="entry name" value="Glutaredoxin"/>
</dbReference>
<evidence type="ECO:0000256" key="3">
    <source>
        <dbReference type="ARBA" id="ARBA00017945"/>
    </source>
</evidence>
<keyword evidence="4" id="KW-0813">Transport</keyword>
<dbReference type="EMBL" id="JYNU01000023">
    <property type="protein sequence ID" value="KMO74284.1"/>
    <property type="molecule type" value="Genomic_DNA"/>
</dbReference>
<evidence type="ECO:0000313" key="9">
    <source>
        <dbReference type="EMBL" id="KMO74284.1"/>
    </source>
</evidence>
<dbReference type="Pfam" id="PF00462">
    <property type="entry name" value="Glutaredoxin"/>
    <property type="match status" value="1"/>
</dbReference>
<sequence>MTAITVYTKPACVQCNATFRALDKAGVDYAKVDITVDSDARDYVMGLGYLQAPVVVAGGQHWSGFRPDRIAEVSKSHPLSA</sequence>
<keyword evidence="7" id="KW-0676">Redox-active center</keyword>
<dbReference type="RefSeq" id="WP_011767746.1">
    <property type="nucleotide sequence ID" value="NZ_JYNU01000023.1"/>
</dbReference>
<evidence type="ECO:0000256" key="5">
    <source>
        <dbReference type="ARBA" id="ARBA00022982"/>
    </source>
</evidence>
<keyword evidence="6" id="KW-1015">Disulfide bond</keyword>
<comment type="caution">
    <text evidence="9">The sequence shown here is derived from an EMBL/GenBank/DDBJ whole genome shotgun (WGS) entry which is preliminary data.</text>
</comment>
<dbReference type="PANTHER" id="PTHR34386">
    <property type="entry name" value="GLUTAREDOXIN"/>
    <property type="match status" value="1"/>
</dbReference>
<evidence type="ECO:0000256" key="4">
    <source>
        <dbReference type="ARBA" id="ARBA00022448"/>
    </source>
</evidence>
<dbReference type="SUPFAM" id="SSF52833">
    <property type="entry name" value="Thioredoxin-like"/>
    <property type="match status" value="1"/>
</dbReference>
<dbReference type="Proteomes" id="UP000036313">
    <property type="component" value="Unassembled WGS sequence"/>
</dbReference>
<dbReference type="GO" id="GO:0009055">
    <property type="term" value="F:electron transfer activity"/>
    <property type="evidence" value="ECO:0007669"/>
    <property type="project" value="TreeGrafter"/>
</dbReference>
<evidence type="ECO:0000256" key="1">
    <source>
        <dbReference type="ARBA" id="ARBA00002292"/>
    </source>
</evidence>
<reference evidence="9 10" key="1">
    <citation type="journal article" date="2015" name="Genome Biol. Evol.">
        <title>Characterization of Three Mycobacterium spp. with Potential Use in Bioremediation by Genome Sequencing and Comparative Genomics.</title>
        <authorList>
            <person name="Das S."/>
            <person name="Pettersson B.M."/>
            <person name="Behra P.R."/>
            <person name="Ramesh M."/>
            <person name="Dasgupta S."/>
            <person name="Bhattacharya A."/>
            <person name="Kirsebom L.A."/>
        </authorList>
    </citation>
    <scope>NUCLEOTIDE SEQUENCE [LARGE SCALE GENOMIC DNA]</scope>
    <source>
        <strain evidence="9 10">DSM 44075</strain>
    </source>
</reference>
<gene>
    <name evidence="9" type="primary">nrdH_1</name>
    <name evidence="9" type="ORF">MOBUDSM44075_03673</name>
</gene>
<evidence type="ECO:0000256" key="6">
    <source>
        <dbReference type="ARBA" id="ARBA00023157"/>
    </source>
</evidence>
<evidence type="ECO:0000256" key="2">
    <source>
        <dbReference type="ARBA" id="ARBA00007787"/>
    </source>
</evidence>
<dbReference type="InterPro" id="IPR051548">
    <property type="entry name" value="Grx-like_ET"/>
</dbReference>
<proteinExistence type="inferred from homology"/>
<dbReference type="PROSITE" id="PS51354">
    <property type="entry name" value="GLUTAREDOXIN_2"/>
    <property type="match status" value="1"/>
</dbReference>
<dbReference type="PANTHER" id="PTHR34386:SF1">
    <property type="entry name" value="GLUTAREDOXIN-LIKE PROTEIN NRDH"/>
    <property type="match status" value="1"/>
</dbReference>
<dbReference type="GO" id="GO:0045454">
    <property type="term" value="P:cell redox homeostasis"/>
    <property type="evidence" value="ECO:0007669"/>
    <property type="project" value="InterPro"/>
</dbReference>
<comment type="function">
    <text evidence="1">Electron transport system for the ribonucleotide reductase system NrdEF.</text>
</comment>
<dbReference type="InterPro" id="IPR011909">
    <property type="entry name" value="GlrX_NrdH"/>
</dbReference>
<evidence type="ECO:0000256" key="7">
    <source>
        <dbReference type="ARBA" id="ARBA00023284"/>
    </source>
</evidence>
<feature type="domain" description="Glutaredoxin" evidence="8">
    <location>
        <begin position="4"/>
        <end position="62"/>
    </location>
</feature>
<dbReference type="InterPro" id="IPR036249">
    <property type="entry name" value="Thioredoxin-like_sf"/>
</dbReference>
<keyword evidence="5" id="KW-0249">Electron transport</keyword>
<protein>
    <recommendedName>
        <fullName evidence="3">Glutaredoxin-like protein NrdH</fullName>
    </recommendedName>
</protein>
<accession>A0A0J6VVX6</accession>
<organism evidence="9 10">
    <name type="scientific">Mycolicibacterium obuense</name>
    <dbReference type="NCBI Taxonomy" id="1807"/>
    <lineage>
        <taxon>Bacteria</taxon>
        <taxon>Bacillati</taxon>
        <taxon>Actinomycetota</taxon>
        <taxon>Actinomycetes</taxon>
        <taxon>Mycobacteriales</taxon>
        <taxon>Mycobacteriaceae</taxon>
        <taxon>Mycolicibacterium</taxon>
    </lineage>
</organism>
<evidence type="ECO:0000313" key="10">
    <source>
        <dbReference type="Proteomes" id="UP000036313"/>
    </source>
</evidence>